<dbReference type="InterPro" id="IPR028082">
    <property type="entry name" value="Peripla_BP_I"/>
</dbReference>
<evidence type="ECO:0000256" key="1">
    <source>
        <dbReference type="ARBA" id="ARBA00004196"/>
    </source>
</evidence>
<comment type="caution">
    <text evidence="5">The sequence shown here is derived from an EMBL/GenBank/DDBJ whole genome shotgun (WGS) entry which is preliminary data.</text>
</comment>
<dbReference type="InterPro" id="IPR025997">
    <property type="entry name" value="SBP_2_dom"/>
</dbReference>
<sequence>MRCGKQSELLYLNRIEFVMMFMFRTMLVVISLLLSVATTSAEVIRVGVVNPGYQDTGFWGQVSDVMAAAAKQLNIELVEVYGQRHWKIMLNEGRVLIEQQPLDYLILVNEHQRAKDLIRLAEHKQLPTFMLLNDFDEPEQTYSFWKGSLIPDNHAAGLEMANRLFALQQGSPRLFTIIGDHLTPASLARTSGLDSALQANTSVKELLRVSGEWSEEVAYQKTLLMLRRDTPNMIWAANDNIALGAIRALKQHNLVPGKDVALAGLNWSQAGLNAVEQGELLLTHGGHFMAGAWMLVMIHDYHQANGAIPTLQQTFEMSAIDATNIKKYLECFGDKQWSRIDFRRYVLSKEDLSKGRQYPFHLKSMFRFASSCRQ</sequence>
<evidence type="ECO:0000256" key="3">
    <source>
        <dbReference type="ARBA" id="ARBA00022729"/>
    </source>
</evidence>
<comment type="similarity">
    <text evidence="2">Belongs to the bacterial solute-binding protein 2 family.</text>
</comment>
<dbReference type="RefSeq" id="WP_386722411.1">
    <property type="nucleotide sequence ID" value="NZ_JBHRSZ010000007.1"/>
</dbReference>
<keyword evidence="3" id="KW-0732">Signal</keyword>
<reference evidence="6" key="1">
    <citation type="journal article" date="2019" name="Int. J. Syst. Evol. Microbiol.">
        <title>The Global Catalogue of Microorganisms (GCM) 10K type strain sequencing project: providing services to taxonomists for standard genome sequencing and annotation.</title>
        <authorList>
            <consortium name="The Broad Institute Genomics Platform"/>
            <consortium name="The Broad Institute Genome Sequencing Center for Infectious Disease"/>
            <person name="Wu L."/>
            <person name="Ma J."/>
        </authorList>
    </citation>
    <scope>NUCLEOTIDE SEQUENCE [LARGE SCALE GENOMIC DNA]</scope>
    <source>
        <strain evidence="6">KCTC 52438</strain>
    </source>
</reference>
<dbReference type="SUPFAM" id="SSF53822">
    <property type="entry name" value="Periplasmic binding protein-like I"/>
    <property type="match status" value="1"/>
</dbReference>
<evidence type="ECO:0000256" key="2">
    <source>
        <dbReference type="ARBA" id="ARBA00007639"/>
    </source>
</evidence>
<comment type="subcellular location">
    <subcellularLocation>
        <location evidence="1">Cell envelope</location>
    </subcellularLocation>
</comment>
<keyword evidence="6" id="KW-1185">Reference proteome</keyword>
<dbReference type="Gene3D" id="3.40.50.2300">
    <property type="match status" value="2"/>
</dbReference>
<proteinExistence type="inferred from homology"/>
<name>A0ABV7HIG6_9GAMM</name>
<dbReference type="Pfam" id="PF13407">
    <property type="entry name" value="Peripla_BP_4"/>
    <property type="match status" value="1"/>
</dbReference>
<dbReference type="PANTHER" id="PTHR46847:SF2">
    <property type="entry name" value="ABC TRANSPORTER SUGAR-BINDING PROTEIN"/>
    <property type="match status" value="1"/>
</dbReference>
<evidence type="ECO:0000313" key="5">
    <source>
        <dbReference type="EMBL" id="MFC3152481.1"/>
    </source>
</evidence>
<accession>A0ABV7HIG6</accession>
<dbReference type="PANTHER" id="PTHR46847">
    <property type="entry name" value="D-ALLOSE-BINDING PERIPLASMIC PROTEIN-RELATED"/>
    <property type="match status" value="1"/>
</dbReference>
<protein>
    <submittedName>
        <fullName evidence="5">ABC transporter substrate-binding protein</fullName>
    </submittedName>
</protein>
<feature type="domain" description="Periplasmic binding protein" evidence="4">
    <location>
        <begin position="46"/>
        <end position="281"/>
    </location>
</feature>
<organism evidence="5 6">
    <name type="scientific">Litoribrevibacter euphylliae</name>
    <dbReference type="NCBI Taxonomy" id="1834034"/>
    <lineage>
        <taxon>Bacteria</taxon>
        <taxon>Pseudomonadati</taxon>
        <taxon>Pseudomonadota</taxon>
        <taxon>Gammaproteobacteria</taxon>
        <taxon>Oceanospirillales</taxon>
        <taxon>Oceanospirillaceae</taxon>
        <taxon>Litoribrevibacter</taxon>
    </lineage>
</organism>
<dbReference type="Proteomes" id="UP001595476">
    <property type="component" value="Unassembled WGS sequence"/>
</dbReference>
<evidence type="ECO:0000259" key="4">
    <source>
        <dbReference type="Pfam" id="PF13407"/>
    </source>
</evidence>
<dbReference type="CDD" id="cd06324">
    <property type="entry name" value="PBP1_ABC_sugar_binding-like"/>
    <property type="match status" value="1"/>
</dbReference>
<dbReference type="EMBL" id="JBHRSZ010000007">
    <property type="protein sequence ID" value="MFC3152481.1"/>
    <property type="molecule type" value="Genomic_DNA"/>
</dbReference>
<evidence type="ECO:0000313" key="6">
    <source>
        <dbReference type="Proteomes" id="UP001595476"/>
    </source>
</evidence>
<gene>
    <name evidence="5" type="ORF">ACFOEK_15710</name>
</gene>